<evidence type="ECO:0008006" key="2">
    <source>
        <dbReference type="Google" id="ProtNLM"/>
    </source>
</evidence>
<name>A0A0F9F1U5_9ZZZZ</name>
<proteinExistence type="predicted"/>
<protein>
    <recommendedName>
        <fullName evidence="2">Glycoside hydrolase 123 C-terminal domain-containing protein</fullName>
    </recommendedName>
</protein>
<sequence>VLEASGQKVELTVTVEVLEAVIGDEDVVICDHNNYGSRWLTGMYPNVFAGAADQADRDARTIELLHHYYRICHEHRGMLSNLGAGHHGKFDHIYGPGTVGSGRDKSLTNWDTFDRHYGPLLTGEVFGQASPGAPAPRRPAKPIWGVYTPINPDWPADYLHWGQRGYEVEFTHCVGEFDRHFRDKGWVHTHPYFFFNHKKRYRWFEWDGDEPKYAKDEAYYHEMGELFAKAVGDTPVPWLFRMDTSWQMKHSFETLAGIVNYWVCGGFAKWYPEEIAQVLARGDAVWTYSGTPGIQATSSALLEHVWRMWARGIGGHCEWLTTSPGDDPWFNCEGAETGMIYPGERFGIAGPIPSARLKLQRNAVQDLNLIDPGVRDELARSVPVTLWEQPPPVVRELPPEDWDSVNLTEGTQDENMAGSSGLDALWWAPIRRAATGVEEDR</sequence>
<gene>
    <name evidence="1" type="ORF">LCGC14_2006270</name>
</gene>
<dbReference type="AlphaFoldDB" id="A0A0F9F1U5"/>
<comment type="caution">
    <text evidence="1">The sequence shown here is derived from an EMBL/GenBank/DDBJ whole genome shotgun (WGS) entry which is preliminary data.</text>
</comment>
<evidence type="ECO:0000313" key="1">
    <source>
        <dbReference type="EMBL" id="KKL80289.1"/>
    </source>
</evidence>
<organism evidence="1">
    <name type="scientific">marine sediment metagenome</name>
    <dbReference type="NCBI Taxonomy" id="412755"/>
    <lineage>
        <taxon>unclassified sequences</taxon>
        <taxon>metagenomes</taxon>
        <taxon>ecological metagenomes</taxon>
    </lineage>
</organism>
<reference evidence="1" key="1">
    <citation type="journal article" date="2015" name="Nature">
        <title>Complex archaea that bridge the gap between prokaryotes and eukaryotes.</title>
        <authorList>
            <person name="Spang A."/>
            <person name="Saw J.H."/>
            <person name="Jorgensen S.L."/>
            <person name="Zaremba-Niedzwiedzka K."/>
            <person name="Martijn J."/>
            <person name="Lind A.E."/>
            <person name="van Eijk R."/>
            <person name="Schleper C."/>
            <person name="Guy L."/>
            <person name="Ettema T.J."/>
        </authorList>
    </citation>
    <scope>NUCLEOTIDE SEQUENCE</scope>
</reference>
<feature type="non-terminal residue" evidence="1">
    <location>
        <position position="1"/>
    </location>
</feature>
<accession>A0A0F9F1U5</accession>
<dbReference type="EMBL" id="LAZR01022899">
    <property type="protein sequence ID" value="KKL80289.1"/>
    <property type="molecule type" value="Genomic_DNA"/>
</dbReference>